<dbReference type="Proteomes" id="UP000436692">
    <property type="component" value="Unassembled WGS sequence"/>
</dbReference>
<feature type="domain" description="HTH araC/xylS-type" evidence="4">
    <location>
        <begin position="268"/>
        <end position="367"/>
    </location>
</feature>
<evidence type="ECO:0000313" key="5">
    <source>
        <dbReference type="EMBL" id="MUZ58661.1"/>
    </source>
</evidence>
<reference evidence="5 6" key="1">
    <citation type="submission" date="2019-12" db="EMBL/GenBank/DDBJ databases">
        <title>Whole-genome sequencing of Allorhizobium vitis.</title>
        <authorList>
            <person name="Gan H.M."/>
            <person name="Szegedi E."/>
            <person name="Burr T."/>
            <person name="Savka M.A."/>
        </authorList>
    </citation>
    <scope>NUCLEOTIDE SEQUENCE [LARGE SCALE GENOMIC DNA]</scope>
    <source>
        <strain evidence="5 6">CG989</strain>
    </source>
</reference>
<dbReference type="PANTHER" id="PTHR47894:SF1">
    <property type="entry name" value="HTH-TYPE TRANSCRIPTIONAL REGULATOR VQSM"/>
    <property type="match status" value="1"/>
</dbReference>
<sequence>MTLHAKMAACRADPCGPLIAWADSKVHLEQAMKTTGIIASSAMNGLLASIRLGGLDADTVSARIGLGSNALFAESDFMPLAAFTSALEVASEETNDPIFGLKLGKEFEFQAIGSLAALFLTAPTLKQGLTQFSRHFPALQSNSRSELVVENDVARFSYSIHDNTVRHKTQDADFTESLLNTMLAATIGEDWKPSCIEFEHMPGDNLALYRSQLACPLSFGRRENAIVFPKKFLDRPIGAGGDEHRHLRIACELSDLLYHREKRLDLVAALKAWIAAALCQHASIDIDHAAGDFGMSLRSFQRKLAENGVNYADLRNMVRMEIAKSLLANTRLSIPVIAEQLGYSELSAFARSFRHLTGFTPARFRQKSGNYTNVLRG</sequence>
<dbReference type="GO" id="GO:0000976">
    <property type="term" value="F:transcription cis-regulatory region binding"/>
    <property type="evidence" value="ECO:0007669"/>
    <property type="project" value="TreeGrafter"/>
</dbReference>
<dbReference type="GO" id="GO:0005829">
    <property type="term" value="C:cytosol"/>
    <property type="evidence" value="ECO:0007669"/>
    <property type="project" value="TreeGrafter"/>
</dbReference>
<dbReference type="PANTHER" id="PTHR47894">
    <property type="entry name" value="HTH-TYPE TRANSCRIPTIONAL REGULATOR GADX"/>
    <property type="match status" value="1"/>
</dbReference>
<keyword evidence="2" id="KW-0238">DNA-binding</keyword>
<evidence type="ECO:0000259" key="4">
    <source>
        <dbReference type="PROSITE" id="PS01124"/>
    </source>
</evidence>
<dbReference type="AlphaFoldDB" id="A0AAE4WCU3"/>
<dbReference type="InterPro" id="IPR018062">
    <property type="entry name" value="HTH_AraC-typ_CS"/>
</dbReference>
<dbReference type="PROSITE" id="PS00041">
    <property type="entry name" value="HTH_ARAC_FAMILY_1"/>
    <property type="match status" value="1"/>
</dbReference>
<organism evidence="5 6">
    <name type="scientific">Agrobacterium vitis</name>
    <name type="common">Rhizobium vitis</name>
    <dbReference type="NCBI Taxonomy" id="373"/>
    <lineage>
        <taxon>Bacteria</taxon>
        <taxon>Pseudomonadati</taxon>
        <taxon>Pseudomonadota</taxon>
        <taxon>Alphaproteobacteria</taxon>
        <taxon>Hyphomicrobiales</taxon>
        <taxon>Rhizobiaceae</taxon>
        <taxon>Rhizobium/Agrobacterium group</taxon>
        <taxon>Agrobacterium</taxon>
    </lineage>
</organism>
<evidence type="ECO:0000256" key="2">
    <source>
        <dbReference type="ARBA" id="ARBA00023125"/>
    </source>
</evidence>
<keyword evidence="1" id="KW-0805">Transcription regulation</keyword>
<dbReference type="Gene3D" id="1.10.10.60">
    <property type="entry name" value="Homeodomain-like"/>
    <property type="match status" value="1"/>
</dbReference>
<evidence type="ECO:0000313" key="6">
    <source>
        <dbReference type="Proteomes" id="UP000436692"/>
    </source>
</evidence>
<dbReference type="InterPro" id="IPR009057">
    <property type="entry name" value="Homeodomain-like_sf"/>
</dbReference>
<name>A0AAE4WCU3_AGRVI</name>
<dbReference type="InterPro" id="IPR032687">
    <property type="entry name" value="AraC-type_N"/>
</dbReference>
<dbReference type="Pfam" id="PF12625">
    <property type="entry name" value="Arabinose_bd"/>
    <property type="match status" value="1"/>
</dbReference>
<protein>
    <submittedName>
        <fullName evidence="5">Helix-turn-helix domain-containing protein</fullName>
    </submittedName>
</protein>
<gene>
    <name evidence="5" type="ORF">GOZ95_14500</name>
</gene>
<proteinExistence type="predicted"/>
<dbReference type="GO" id="GO:0003700">
    <property type="term" value="F:DNA-binding transcription factor activity"/>
    <property type="evidence" value="ECO:0007669"/>
    <property type="project" value="InterPro"/>
</dbReference>
<dbReference type="SUPFAM" id="SSF46689">
    <property type="entry name" value="Homeodomain-like"/>
    <property type="match status" value="1"/>
</dbReference>
<dbReference type="SMART" id="SM00342">
    <property type="entry name" value="HTH_ARAC"/>
    <property type="match status" value="1"/>
</dbReference>
<evidence type="ECO:0000256" key="1">
    <source>
        <dbReference type="ARBA" id="ARBA00023015"/>
    </source>
</evidence>
<dbReference type="EMBL" id="WPHM01000007">
    <property type="protein sequence ID" value="MUZ58661.1"/>
    <property type="molecule type" value="Genomic_DNA"/>
</dbReference>
<dbReference type="PROSITE" id="PS01124">
    <property type="entry name" value="HTH_ARAC_FAMILY_2"/>
    <property type="match status" value="1"/>
</dbReference>
<keyword evidence="3" id="KW-0804">Transcription</keyword>
<dbReference type="InterPro" id="IPR018060">
    <property type="entry name" value="HTH_AraC"/>
</dbReference>
<comment type="caution">
    <text evidence="5">The sequence shown here is derived from an EMBL/GenBank/DDBJ whole genome shotgun (WGS) entry which is preliminary data.</text>
</comment>
<evidence type="ECO:0000256" key="3">
    <source>
        <dbReference type="ARBA" id="ARBA00023163"/>
    </source>
</evidence>
<dbReference type="Pfam" id="PF12833">
    <property type="entry name" value="HTH_18"/>
    <property type="match status" value="1"/>
</dbReference>
<accession>A0AAE4WCU3</accession>